<gene>
    <name evidence="2" type="ORF">BaRGS_00001159</name>
</gene>
<feature type="transmembrane region" description="Helical" evidence="1">
    <location>
        <begin position="43"/>
        <end position="62"/>
    </location>
</feature>
<accession>A0ABD0M643</accession>
<keyword evidence="1" id="KW-1133">Transmembrane helix</keyword>
<keyword evidence="1" id="KW-0472">Membrane</keyword>
<keyword evidence="3" id="KW-1185">Reference proteome</keyword>
<evidence type="ECO:0000313" key="3">
    <source>
        <dbReference type="Proteomes" id="UP001519460"/>
    </source>
</evidence>
<protein>
    <submittedName>
        <fullName evidence="2">Uncharacterized protein</fullName>
    </submittedName>
</protein>
<dbReference type="EMBL" id="JACVVK020000004">
    <property type="protein sequence ID" value="KAK7507224.1"/>
    <property type="molecule type" value="Genomic_DNA"/>
</dbReference>
<evidence type="ECO:0000313" key="2">
    <source>
        <dbReference type="EMBL" id="KAK7507224.1"/>
    </source>
</evidence>
<comment type="caution">
    <text evidence="2">The sequence shown here is derived from an EMBL/GenBank/DDBJ whole genome shotgun (WGS) entry which is preliminary data.</text>
</comment>
<evidence type="ECO:0000256" key="1">
    <source>
        <dbReference type="SAM" id="Phobius"/>
    </source>
</evidence>
<proteinExistence type="predicted"/>
<organism evidence="2 3">
    <name type="scientific">Batillaria attramentaria</name>
    <dbReference type="NCBI Taxonomy" id="370345"/>
    <lineage>
        <taxon>Eukaryota</taxon>
        <taxon>Metazoa</taxon>
        <taxon>Spiralia</taxon>
        <taxon>Lophotrochozoa</taxon>
        <taxon>Mollusca</taxon>
        <taxon>Gastropoda</taxon>
        <taxon>Caenogastropoda</taxon>
        <taxon>Sorbeoconcha</taxon>
        <taxon>Cerithioidea</taxon>
        <taxon>Batillariidae</taxon>
        <taxon>Batillaria</taxon>
    </lineage>
</organism>
<name>A0ABD0M643_9CAEN</name>
<reference evidence="2 3" key="1">
    <citation type="journal article" date="2023" name="Sci. Data">
        <title>Genome assembly of the Korean intertidal mud-creeper Batillaria attramentaria.</title>
        <authorList>
            <person name="Patra A.K."/>
            <person name="Ho P.T."/>
            <person name="Jun S."/>
            <person name="Lee S.J."/>
            <person name="Kim Y."/>
            <person name="Won Y.J."/>
        </authorList>
    </citation>
    <scope>NUCLEOTIDE SEQUENCE [LARGE SCALE GENOMIC DNA]</scope>
    <source>
        <strain evidence="2">Wonlab-2016</strain>
    </source>
</reference>
<feature type="transmembrane region" description="Helical" evidence="1">
    <location>
        <begin position="204"/>
        <end position="226"/>
    </location>
</feature>
<keyword evidence="1" id="KW-0812">Transmembrane</keyword>
<feature type="transmembrane region" description="Helical" evidence="1">
    <location>
        <begin position="122"/>
        <end position="147"/>
    </location>
</feature>
<feature type="transmembrane region" description="Helical" evidence="1">
    <location>
        <begin position="168"/>
        <end position="184"/>
    </location>
</feature>
<feature type="non-terminal residue" evidence="2">
    <location>
        <position position="1"/>
    </location>
</feature>
<sequence length="262" mass="29196">AGDLLSTQFRQRAVCYTEPNAQPAPRDVEKGVLQLPLYWQERIFTSGQILLCFVVLFYTTSFSSDQWICRYYNVTHSLHSGDVVRSVIPSSVSPQALRNYGLWKACDMGGQCDRVWNKVEDIAVGAVVASECLATVAFIGYACCVLLELASHIRIVGSLLATNRITELVLGASAVLHFLTMMVFTGEVKNRARRAPDSLDQACWGFRLTAVSGTAAVLVVMVMGLFRHVPRWRRPRRHWKLPGHLAKFNRQQAAASTTKSSF</sequence>
<dbReference type="AlphaFoldDB" id="A0ABD0M643"/>
<dbReference type="Proteomes" id="UP001519460">
    <property type="component" value="Unassembled WGS sequence"/>
</dbReference>